<dbReference type="Proteomes" id="UP001229355">
    <property type="component" value="Chromosome 2"/>
</dbReference>
<sequence length="206" mass="21809">MPCAALGFRVHSGWAALVAVAGSPDTPVIADRRRIEIADPAVPGSRQPYHAAEGLPLEKARSIIQHCEHSSERFAQRALRTAIDRLRQSGYVVVGCGVLVGSGRPLPGLEATLASHTLIHAAEGEFFRNAVRAAATACGLTVTGIRESELVARAAIDLGSSEADLLRRLADLGRSVGPPWQQDQKYAALVAWLALVSGLPRPAART</sequence>
<dbReference type="RefSeq" id="WP_280663097.1">
    <property type="nucleotide sequence ID" value="NZ_CP120374.1"/>
</dbReference>
<keyword evidence="2" id="KW-1185">Reference proteome</keyword>
<protein>
    <submittedName>
        <fullName evidence="1">Uncharacterized protein</fullName>
    </submittedName>
</protein>
<accession>A0ABY8DLI7</accession>
<organism evidence="1 2">
    <name type="scientific">Sinorhizobium garamanticum</name>
    <dbReference type="NCBI Taxonomy" id="680247"/>
    <lineage>
        <taxon>Bacteria</taxon>
        <taxon>Pseudomonadati</taxon>
        <taxon>Pseudomonadota</taxon>
        <taxon>Alphaproteobacteria</taxon>
        <taxon>Hyphomicrobiales</taxon>
        <taxon>Rhizobiaceae</taxon>
        <taxon>Sinorhizobium/Ensifer group</taxon>
        <taxon>Sinorhizobium</taxon>
    </lineage>
</organism>
<gene>
    <name evidence="1" type="ORF">PZN02_004760</name>
</gene>
<dbReference type="EMBL" id="CP120374">
    <property type="protein sequence ID" value="WEX91132.1"/>
    <property type="molecule type" value="Genomic_DNA"/>
</dbReference>
<evidence type="ECO:0000313" key="1">
    <source>
        <dbReference type="EMBL" id="WEX91132.1"/>
    </source>
</evidence>
<reference evidence="1 2" key="1">
    <citation type="submission" date="2023-03" db="EMBL/GenBank/DDBJ databases">
        <authorList>
            <person name="Kaur S."/>
            <person name="Espinosa-Saiz D."/>
            <person name="Velazquez E."/>
            <person name="Menendez E."/>
            <person name="diCenzo G.C."/>
        </authorList>
    </citation>
    <scope>NUCLEOTIDE SEQUENCE [LARGE SCALE GENOMIC DNA]</scope>
    <source>
        <strain evidence="1 2">LMG 24692</strain>
    </source>
</reference>
<proteinExistence type="predicted"/>
<evidence type="ECO:0000313" key="2">
    <source>
        <dbReference type="Proteomes" id="UP001229355"/>
    </source>
</evidence>
<name>A0ABY8DLI7_9HYPH</name>